<dbReference type="OrthoDB" id="243127at2759"/>
<protein>
    <recommendedName>
        <fullName evidence="2">PSP1 C-terminal domain-containing protein</fullName>
    </recommendedName>
</protein>
<organism evidence="3">
    <name type="scientific">Mytilinidion resinicola</name>
    <dbReference type="NCBI Taxonomy" id="574789"/>
    <lineage>
        <taxon>Eukaryota</taxon>
        <taxon>Fungi</taxon>
        <taxon>Dikarya</taxon>
        <taxon>Ascomycota</taxon>
        <taxon>Pezizomycotina</taxon>
        <taxon>Dothideomycetes</taxon>
        <taxon>Pleosporomycetidae</taxon>
        <taxon>Mytilinidiales</taxon>
        <taxon>Mytilinidiaceae</taxon>
        <taxon>Mytilinidion</taxon>
    </lineage>
</organism>
<dbReference type="RefSeq" id="XP_033571161.1">
    <property type="nucleotide sequence ID" value="XM_033726035.1"/>
</dbReference>
<reference evidence="3 5" key="1">
    <citation type="journal article" date="2020" name="Stud. Mycol.">
        <title>101 Dothideomycetes genomes: a test case for predicting lifestyles and emergence of pathogens.</title>
        <authorList>
            <person name="Haridas S."/>
            <person name="Albert R."/>
            <person name="Binder M."/>
            <person name="Bloem J."/>
            <person name="Labutti K."/>
            <person name="Salamov A."/>
            <person name="Andreopoulos B."/>
            <person name="Baker S."/>
            <person name="Barry K."/>
            <person name="Bills G."/>
            <person name="Bluhm B."/>
            <person name="Cannon C."/>
            <person name="Castanera R."/>
            <person name="Culley D."/>
            <person name="Daum C."/>
            <person name="Ezra D."/>
            <person name="Gonzalez J."/>
            <person name="Henrissat B."/>
            <person name="Kuo A."/>
            <person name="Liang C."/>
            <person name="Lipzen A."/>
            <person name="Lutzoni F."/>
            <person name="Magnuson J."/>
            <person name="Mondo S."/>
            <person name="Nolan M."/>
            <person name="Ohm R."/>
            <person name="Pangilinan J."/>
            <person name="Park H.-J."/>
            <person name="Ramirez L."/>
            <person name="Alfaro M."/>
            <person name="Sun H."/>
            <person name="Tritt A."/>
            <person name="Yoshinaga Y."/>
            <person name="Zwiers L.-H."/>
            <person name="Turgeon B."/>
            <person name="Goodwin S."/>
            <person name="Spatafora J."/>
            <person name="Crous P."/>
            <person name="Grigoriev I."/>
        </authorList>
    </citation>
    <scope>NUCLEOTIDE SEQUENCE</scope>
    <source>
        <strain evidence="3 5">CBS 304.34</strain>
    </source>
</reference>
<keyword evidence="4" id="KW-1185">Reference proteome</keyword>
<feature type="region of interest" description="Disordered" evidence="1">
    <location>
        <begin position="212"/>
        <end position="249"/>
    </location>
</feature>
<feature type="domain" description="PSP1 C-terminal" evidence="2">
    <location>
        <begin position="57"/>
        <end position="114"/>
    </location>
</feature>
<feature type="region of interest" description="Disordered" evidence="1">
    <location>
        <begin position="1"/>
        <end position="42"/>
    </location>
</feature>
<feature type="compositionally biased region" description="Polar residues" evidence="1">
    <location>
        <begin position="212"/>
        <end position="241"/>
    </location>
</feature>
<reference evidence="5" key="2">
    <citation type="submission" date="2020-04" db="EMBL/GenBank/DDBJ databases">
        <authorList>
            <consortium name="NCBI Genome Project"/>
        </authorList>
    </citation>
    <scope>NUCLEOTIDE SEQUENCE</scope>
    <source>
        <strain evidence="5">CBS 304.34</strain>
    </source>
</reference>
<feature type="compositionally biased region" description="Basic and acidic residues" evidence="1">
    <location>
        <begin position="1"/>
        <end position="12"/>
    </location>
</feature>
<feature type="compositionally biased region" description="Basic and acidic residues" evidence="1">
    <location>
        <begin position="29"/>
        <end position="39"/>
    </location>
</feature>
<dbReference type="AlphaFoldDB" id="A0A6A6Y8Q2"/>
<name>A0A6A6Y8Q2_9PEZI</name>
<dbReference type="GeneID" id="54466928"/>
<evidence type="ECO:0000259" key="2">
    <source>
        <dbReference type="Pfam" id="PF04468"/>
    </source>
</evidence>
<evidence type="ECO:0000256" key="1">
    <source>
        <dbReference type="SAM" id="MobiDB-lite"/>
    </source>
</evidence>
<evidence type="ECO:0000313" key="3">
    <source>
        <dbReference type="EMBL" id="KAF2804197.1"/>
    </source>
</evidence>
<gene>
    <name evidence="3 5" type="ORF">BDZ99DRAFT_525788</name>
</gene>
<evidence type="ECO:0000313" key="5">
    <source>
        <dbReference type="RefSeq" id="XP_033571161.1"/>
    </source>
</evidence>
<evidence type="ECO:0000313" key="4">
    <source>
        <dbReference type="Proteomes" id="UP000504636"/>
    </source>
</evidence>
<proteinExistence type="predicted"/>
<dbReference type="EMBL" id="MU003714">
    <property type="protein sequence ID" value="KAF2804197.1"/>
    <property type="molecule type" value="Genomic_DNA"/>
</dbReference>
<dbReference type="Proteomes" id="UP000504636">
    <property type="component" value="Unplaced"/>
</dbReference>
<dbReference type="Pfam" id="PF04468">
    <property type="entry name" value="PSP1"/>
    <property type="match status" value="1"/>
</dbReference>
<dbReference type="InterPro" id="IPR007557">
    <property type="entry name" value="PSP1_C"/>
</dbReference>
<accession>A0A6A6Y8Q2</accession>
<reference evidence="5" key="3">
    <citation type="submission" date="2025-04" db="UniProtKB">
        <authorList>
            <consortium name="RefSeq"/>
        </authorList>
    </citation>
    <scope>IDENTIFICATION</scope>
    <source>
        <strain evidence="5">CBS 304.34</strain>
    </source>
</reference>
<sequence>MSTTWRKPELKEQMQLQFEEQNEPELEEDTGREVEEHTQPGDSELLAETTERAVTCSEAKAKRICQAKVAEHGLNMETLGVECQLGYKKLTSYDFADPCISLNELMTDLLRSTRLAMVAGRQSCPHIFKKADSEYRAHQTEIQPWIHSHSDPSNNTKPTKLYQSFLRNTFQRQAQPTTFHSMTPSLIHLYVDRSNCTTTLESATLLAQSPSCNADSLRPQQTSSLSWHSLPSDTPMTTASAPPSLKVSR</sequence>